<dbReference type="Gene3D" id="1.20.120.1510">
    <property type="match status" value="1"/>
</dbReference>
<keyword evidence="5 7" id="KW-0460">Magnesium</keyword>
<reference evidence="10 11" key="1">
    <citation type="submission" date="2014-09" db="EMBL/GenBank/DDBJ databases">
        <title>Genome sequencing of Methyloceanibacter caenitepidi Gela4.</title>
        <authorList>
            <person name="Takeuchi M."/>
            <person name="Susumu S."/>
            <person name="Kamagata Y."/>
            <person name="Oshima K."/>
            <person name="Hattori M."/>
            <person name="Iwasaki W."/>
        </authorList>
    </citation>
    <scope>NUCLEOTIDE SEQUENCE [LARGE SCALE GENOMIC DNA]</scope>
    <source>
        <strain evidence="10 11">Gela4</strain>
    </source>
</reference>
<dbReference type="GO" id="GO:0047388">
    <property type="term" value="F:[glutamine synthetase]-adenylyl-L-tyrosine phosphorylase activity"/>
    <property type="evidence" value="ECO:0007669"/>
    <property type="project" value="UniProtKB-EC"/>
</dbReference>
<evidence type="ECO:0000256" key="5">
    <source>
        <dbReference type="ARBA" id="ARBA00022842"/>
    </source>
</evidence>
<organism evidence="10 11">
    <name type="scientific">Methyloceanibacter caenitepidi</name>
    <dbReference type="NCBI Taxonomy" id="1384459"/>
    <lineage>
        <taxon>Bacteria</taxon>
        <taxon>Pseudomonadati</taxon>
        <taxon>Pseudomonadota</taxon>
        <taxon>Alphaproteobacteria</taxon>
        <taxon>Hyphomicrobiales</taxon>
        <taxon>Hyphomicrobiaceae</taxon>
        <taxon>Methyloceanibacter</taxon>
    </lineage>
</organism>
<dbReference type="NCBIfam" id="NF010706">
    <property type="entry name" value="PRK14108.1"/>
    <property type="match status" value="1"/>
</dbReference>
<dbReference type="InterPro" id="IPR013546">
    <property type="entry name" value="PII_UdlTrfase/GS_AdlTrfase"/>
</dbReference>
<accession>A0A0A8K611</accession>
<dbReference type="InterPro" id="IPR005190">
    <property type="entry name" value="GlnE_rpt_dom"/>
</dbReference>
<sequence length="973" mass="105560">MTAFAERICESPEVFDAERGADVLASVRNALNENASDEDLSAAHAVELLDTPRIAAFLKAVFSGSPFLAALSERNPGLLAACLTEDPDGHLSRAGAALKAGLADAASEADTLALLRDFKKRSALLTALADLGGVWTTAETLTGLSDAADISVQTAVSYLFRKAQEAGKLTSPEPDGYFVIAMGKLGAMELNYSSDVDFIVFYDPERARLSETEEPSAFFVKLTRDLVRLLQDQTKDGYVYRTDLRLRPDPGATQIALSIDAGLTYYESFGQNWERAALIKARVAAGDEALGRDFLEQLSPFIWRKYLDFAAVADIHAMKRRVHAFKGHGAIAVRGHDIKLGRGGIRDIEFFTQTQQLIAGGRHPELRTRGTLQTLARLAEGAWIEPEAARELSEAYLFLRRVENRIQMIGDQQTHIIPADPQELDRLARLCGFADTDAFGDALTARFECVEGHYGALFEKLPEPPSSVSGLLVGDEAEPESVSALQELGFENPGAAVEAIKAWQAGRYPATRSAKARERLTEFLPNLLEAFSRTAQPDLALSTFDKVMANMPAGLQLFSLLAANPSLLRLVADIMGTAPRLAKILGRRPRLLDAVLDPGFFGDVPTAAQLKDVVSSTLALATDYEDALDRARIVGREQSFLIGVRVISGTISAEQAGEAYAALADTLIEALSDRVGEELVAQHGRLPGGMVAVLAMGKLGGKEMTAASDLDLIIVYDYAGEDAKSDGARGLPGPQYYTRFTQRLIAALSAQTAEGALYEVDMRLRPSGSQGPVATKLSGFIDYQERSAWVWEHLALTRERVVSGPETMRETIDTTIRDVLTRPRDRAAVAGEVHEMRRKIAAEKGTTDIWDLKQVRGGIVDLEFTTQFLQLVNAAEHPGVLDKNTEGALSKLAAAGVLQPADADLLIPAARLYQSLTQVLRLCLDEGFVARDAPQALRDLLARSADMPDFSTLEATLKETLAHVHGAFNRLVS</sequence>
<dbReference type="HOGENOM" id="CLU_006233_0_0_5"/>
<keyword evidence="3 7" id="KW-0547">Nucleotide-binding</keyword>
<dbReference type="RefSeq" id="WP_052464464.1">
    <property type="nucleotide sequence ID" value="NZ_AP014648.1"/>
</dbReference>
<evidence type="ECO:0000256" key="7">
    <source>
        <dbReference type="HAMAP-Rule" id="MF_00802"/>
    </source>
</evidence>
<feature type="domain" description="PII-uridylyltransferase/Glutamine-synthetase adenylyltransferase" evidence="9">
    <location>
        <begin position="835"/>
        <end position="971"/>
    </location>
</feature>
<dbReference type="GO" id="GO:0016874">
    <property type="term" value="F:ligase activity"/>
    <property type="evidence" value="ECO:0007669"/>
    <property type="project" value="UniProtKB-KW"/>
</dbReference>
<dbReference type="Proteomes" id="UP000031643">
    <property type="component" value="Chromosome"/>
</dbReference>
<dbReference type="GO" id="GO:0008882">
    <property type="term" value="F:[glutamate-ammonia-ligase] adenylyltransferase activity"/>
    <property type="evidence" value="ECO:0007669"/>
    <property type="project" value="UniProtKB-UniRule"/>
</dbReference>
<keyword evidence="2 7" id="KW-0548">Nucleotidyltransferase</keyword>
<comment type="similarity">
    <text evidence="7">Belongs to the GlnE family.</text>
</comment>
<dbReference type="STRING" id="1384459.GL4_2538"/>
<dbReference type="GO" id="GO:0005524">
    <property type="term" value="F:ATP binding"/>
    <property type="evidence" value="ECO:0007669"/>
    <property type="project" value="UniProtKB-UniRule"/>
</dbReference>
<dbReference type="EC" id="2.7.7.89" evidence="7"/>
<protein>
    <recommendedName>
        <fullName evidence="7">Bifunctional glutamine synthetase adenylyltransferase/adenylyl-removing enzyme</fullName>
    </recommendedName>
    <alternativeName>
        <fullName evidence="7">ATP:glutamine synthetase adenylyltransferase</fullName>
    </alternativeName>
    <alternativeName>
        <fullName evidence="7">ATase</fullName>
    </alternativeName>
    <domain>
        <recommendedName>
            <fullName evidence="7">Glutamine synthetase adenylyl-L-tyrosine phosphorylase</fullName>
            <ecNumber evidence="7">2.7.7.89</ecNumber>
        </recommendedName>
        <alternativeName>
            <fullName evidence="7">Adenylyl removase</fullName>
            <shortName evidence="7">AR</shortName>
            <shortName evidence="7">AT-N</shortName>
        </alternativeName>
    </domain>
    <domain>
        <recommendedName>
            <fullName evidence="7">Glutamine synthetase adenylyl transferase</fullName>
            <ecNumber evidence="7">2.7.7.42</ecNumber>
        </recommendedName>
        <alternativeName>
            <fullName evidence="7">Adenylyl transferase</fullName>
            <shortName evidence="7">AT</shortName>
            <shortName evidence="7">AT-C</shortName>
        </alternativeName>
    </domain>
</protein>
<evidence type="ECO:0000313" key="11">
    <source>
        <dbReference type="Proteomes" id="UP000031643"/>
    </source>
</evidence>
<keyword evidence="11" id="KW-1185">Reference proteome</keyword>
<comment type="function">
    <text evidence="7">Involved in the regulation of glutamine synthetase GlnA, a key enzyme in the process to assimilate ammonia. When cellular nitrogen levels are high, the C-terminal adenylyl transferase (AT) inactivates GlnA by covalent transfer of an adenylyl group from ATP to specific tyrosine residue of GlnA, thus reducing its activity. Conversely, when nitrogen levels are low, the N-terminal adenylyl removase (AR) activates GlnA by removing the adenylyl group by phosphorolysis, increasing its activity. The regulatory region of GlnE binds the signal transduction protein PII (GlnB) which indicates the nitrogen status of the cell.</text>
</comment>
<dbReference type="CDD" id="cd05401">
    <property type="entry name" value="NT_GlnE_GlnD_like"/>
    <property type="match status" value="2"/>
</dbReference>
<dbReference type="Gene3D" id="1.20.120.330">
    <property type="entry name" value="Nucleotidyltransferases domain 2"/>
    <property type="match status" value="2"/>
</dbReference>
<dbReference type="GO" id="GO:0005829">
    <property type="term" value="C:cytosol"/>
    <property type="evidence" value="ECO:0007669"/>
    <property type="project" value="TreeGrafter"/>
</dbReference>
<feature type="domain" description="Glutamate-ammonia ligase adenylyltransferase repeated" evidence="8">
    <location>
        <begin position="58"/>
        <end position="296"/>
    </location>
</feature>
<gene>
    <name evidence="7" type="primary">glnE</name>
    <name evidence="10" type="ORF">GL4_2538</name>
</gene>
<dbReference type="AlphaFoldDB" id="A0A0A8K611"/>
<evidence type="ECO:0000259" key="8">
    <source>
        <dbReference type="Pfam" id="PF03710"/>
    </source>
</evidence>
<dbReference type="GO" id="GO:0000820">
    <property type="term" value="P:regulation of glutamine family amino acid metabolic process"/>
    <property type="evidence" value="ECO:0007669"/>
    <property type="project" value="UniProtKB-UniRule"/>
</dbReference>
<dbReference type="EC" id="2.7.7.42" evidence="7"/>
<dbReference type="SUPFAM" id="SSF81301">
    <property type="entry name" value="Nucleotidyltransferase"/>
    <property type="match status" value="2"/>
</dbReference>
<name>A0A0A8K611_9HYPH</name>
<evidence type="ECO:0000313" key="10">
    <source>
        <dbReference type="EMBL" id="BAQ17972.1"/>
    </source>
</evidence>
<dbReference type="GO" id="GO:0000287">
    <property type="term" value="F:magnesium ion binding"/>
    <property type="evidence" value="ECO:0007669"/>
    <property type="project" value="UniProtKB-UniRule"/>
</dbReference>
<feature type="region of interest" description="Adenylyl removase" evidence="7">
    <location>
        <begin position="1"/>
        <end position="463"/>
    </location>
</feature>
<dbReference type="InterPro" id="IPR023057">
    <property type="entry name" value="GlnE"/>
</dbReference>
<evidence type="ECO:0000256" key="6">
    <source>
        <dbReference type="ARBA" id="ARBA00023268"/>
    </source>
</evidence>
<comment type="cofactor">
    <cofactor evidence="7">
        <name>Mg(2+)</name>
        <dbReference type="ChEBI" id="CHEBI:18420"/>
    </cofactor>
</comment>
<feature type="region of interest" description="Adenylyl transferase" evidence="7">
    <location>
        <begin position="470"/>
        <end position="973"/>
    </location>
</feature>
<comment type="catalytic activity">
    <reaction evidence="7">
        <text>[glutamine synthetase]-O(4)-(5'-adenylyl)-L-tyrosine + phosphate = [glutamine synthetase]-L-tyrosine + ADP</text>
        <dbReference type="Rhea" id="RHEA:43716"/>
        <dbReference type="Rhea" id="RHEA-COMP:10660"/>
        <dbReference type="Rhea" id="RHEA-COMP:10661"/>
        <dbReference type="ChEBI" id="CHEBI:43474"/>
        <dbReference type="ChEBI" id="CHEBI:46858"/>
        <dbReference type="ChEBI" id="CHEBI:83624"/>
        <dbReference type="ChEBI" id="CHEBI:456216"/>
        <dbReference type="EC" id="2.7.7.89"/>
    </reaction>
</comment>
<feature type="domain" description="PII-uridylyltransferase/Glutamine-synthetase adenylyltransferase" evidence="9">
    <location>
        <begin position="329"/>
        <end position="458"/>
    </location>
</feature>
<evidence type="ECO:0000256" key="4">
    <source>
        <dbReference type="ARBA" id="ARBA00022840"/>
    </source>
</evidence>
<dbReference type="InterPro" id="IPR043519">
    <property type="entry name" value="NT_sf"/>
</dbReference>
<dbReference type="EMBL" id="AP014648">
    <property type="protein sequence ID" value="BAQ17972.1"/>
    <property type="molecule type" value="Genomic_DNA"/>
</dbReference>
<keyword evidence="4 7" id="KW-0067">ATP-binding</keyword>
<comment type="catalytic activity">
    <reaction evidence="7">
        <text>[glutamine synthetase]-L-tyrosine + ATP = [glutamine synthetase]-O(4)-(5'-adenylyl)-L-tyrosine + diphosphate</text>
        <dbReference type="Rhea" id="RHEA:18589"/>
        <dbReference type="Rhea" id="RHEA-COMP:10660"/>
        <dbReference type="Rhea" id="RHEA-COMP:10661"/>
        <dbReference type="ChEBI" id="CHEBI:30616"/>
        <dbReference type="ChEBI" id="CHEBI:33019"/>
        <dbReference type="ChEBI" id="CHEBI:46858"/>
        <dbReference type="ChEBI" id="CHEBI:83624"/>
        <dbReference type="EC" id="2.7.7.42"/>
    </reaction>
</comment>
<dbReference type="HAMAP" id="MF_00802">
    <property type="entry name" value="GlnE"/>
    <property type="match status" value="1"/>
</dbReference>
<evidence type="ECO:0000256" key="2">
    <source>
        <dbReference type="ARBA" id="ARBA00022695"/>
    </source>
</evidence>
<dbReference type="OrthoDB" id="9759366at2"/>
<dbReference type="NCBIfam" id="NF008292">
    <property type="entry name" value="PRK11072.1"/>
    <property type="match status" value="1"/>
</dbReference>
<keyword evidence="1 7" id="KW-0808">Transferase</keyword>
<dbReference type="Gene3D" id="3.30.460.10">
    <property type="entry name" value="Beta Polymerase, domain 2"/>
    <property type="match status" value="2"/>
</dbReference>
<feature type="domain" description="Glutamate-ammonia ligase adenylyltransferase repeated" evidence="8">
    <location>
        <begin position="571"/>
        <end position="810"/>
    </location>
</feature>
<dbReference type="KEGG" id="mcg:GL4_2538"/>
<evidence type="ECO:0000259" key="9">
    <source>
        <dbReference type="Pfam" id="PF08335"/>
    </source>
</evidence>
<dbReference type="PANTHER" id="PTHR30621">
    <property type="entry name" value="GLUTAMINE SYNTHETASE ADENYLYLTRANSFERASE"/>
    <property type="match status" value="1"/>
</dbReference>
<keyword evidence="10" id="KW-0436">Ligase</keyword>
<dbReference type="SUPFAM" id="SSF81593">
    <property type="entry name" value="Nucleotidyltransferase substrate binding subunit/domain"/>
    <property type="match status" value="2"/>
</dbReference>
<proteinExistence type="inferred from homology"/>
<dbReference type="Pfam" id="PF03710">
    <property type="entry name" value="GlnE"/>
    <property type="match status" value="2"/>
</dbReference>
<keyword evidence="6 7" id="KW-0511">Multifunctional enzyme</keyword>
<dbReference type="PANTHER" id="PTHR30621:SF0">
    <property type="entry name" value="BIFUNCTIONAL GLUTAMINE SYNTHETASE ADENYLYLTRANSFERASE_ADENYLYL-REMOVING ENZYME"/>
    <property type="match status" value="1"/>
</dbReference>
<evidence type="ECO:0000256" key="1">
    <source>
        <dbReference type="ARBA" id="ARBA00022679"/>
    </source>
</evidence>
<evidence type="ECO:0000256" key="3">
    <source>
        <dbReference type="ARBA" id="ARBA00022741"/>
    </source>
</evidence>
<dbReference type="Pfam" id="PF08335">
    <property type="entry name" value="GlnD_UR_UTase"/>
    <property type="match status" value="2"/>
</dbReference>